<reference evidence="1 2" key="1">
    <citation type="submission" date="2017-05" db="EMBL/GenBank/DDBJ databases">
        <authorList>
            <person name="Song R."/>
            <person name="Chenine A.L."/>
            <person name="Ruprecht R.M."/>
        </authorList>
    </citation>
    <scope>NUCLEOTIDE SEQUENCE [LARGE SCALE GENOMIC DNA]</scope>
    <source>
        <strain evidence="1 2">CFBP 1590</strain>
    </source>
</reference>
<name>A0A1Y6JPI5_PSEVI</name>
<protein>
    <submittedName>
        <fullName evidence="1">Uncharacterized protein</fullName>
    </submittedName>
</protein>
<organism evidence="1 2">
    <name type="scientific">Pseudomonas viridiflava</name>
    <name type="common">Phytomonas viridiflava</name>
    <dbReference type="NCBI Taxonomy" id="33069"/>
    <lineage>
        <taxon>Bacteria</taxon>
        <taxon>Pseudomonadati</taxon>
        <taxon>Pseudomonadota</taxon>
        <taxon>Gammaproteobacteria</taxon>
        <taxon>Pseudomonadales</taxon>
        <taxon>Pseudomonadaceae</taxon>
        <taxon>Pseudomonas</taxon>
    </lineage>
</organism>
<dbReference type="KEGG" id="pvd:CFBP1590__4138"/>
<dbReference type="AlphaFoldDB" id="A0A1Y6JPI5"/>
<evidence type="ECO:0000313" key="2">
    <source>
        <dbReference type="Proteomes" id="UP000196842"/>
    </source>
</evidence>
<dbReference type="Proteomes" id="UP000196842">
    <property type="component" value="Chromosome I"/>
</dbReference>
<accession>A0A1Y6JPI5</accession>
<dbReference type="EMBL" id="LT855380">
    <property type="protein sequence ID" value="SMS11724.1"/>
    <property type="molecule type" value="Genomic_DNA"/>
</dbReference>
<sequence length="109" mass="12454">MMNEKDWKHLSALREAAVERLYDRIFENLKMAVQADDKTGREKVFGAKQAIDAGLEEVRYTFDSLRHSRSNANIILLAMVNAELVTEQEMASFSEDVQQHISSILNDPL</sequence>
<evidence type="ECO:0000313" key="1">
    <source>
        <dbReference type="EMBL" id="SMS11724.1"/>
    </source>
</evidence>
<gene>
    <name evidence="1" type="ORF">CFBP1590__4138</name>
</gene>
<proteinExistence type="predicted"/>